<evidence type="ECO:0000313" key="9">
    <source>
        <dbReference type="EMBL" id="HIR51230.1"/>
    </source>
</evidence>
<evidence type="ECO:0000256" key="7">
    <source>
        <dbReference type="SAM" id="Phobius"/>
    </source>
</evidence>
<protein>
    <submittedName>
        <fullName evidence="9">DNA translocase FtsK</fullName>
    </submittedName>
</protein>
<dbReference type="InterPro" id="IPR003593">
    <property type="entry name" value="AAA+_ATPase"/>
</dbReference>
<proteinExistence type="inferred from homology"/>
<sequence length="883" mass="94961">MAERKKTTGGGRSAGKSAASRSRAAAKSDRRPIRREVGAFVCLGLAALLLLGLFGVKAFLISPLMDLVRGLVGAGIYVLPFSLLAAFLILLFHDGRPVRLRVSCALGVSLGVGILGHLFGAEAEISWGFPMVVELWESGVEQASGGVIAGFLAMLLRDSISLAGATVLVVILMLLALLFTFRLTIPGLFRAYRARPKPEYAPPQREHADPAQTLVNHVAARQQQKAERRRSSIADFDIPLDDPVVQPAPKAQEPPKKQKKADKFLESLEDLERLDQPEQTRIPDTAPVMETPLVVPKAKTPEPTPEPAPAPNPEPVSPPEPVQPSPQKAKFDAAAAALPELTLPDEGSRKAKKEETRLEAAKIASEIAQAEEQPAVYAYPPARLLQEATAAAVDGTEEMQLNAQRLSDTLVSFGIDAHIINVIRGPSVTRYELELDRGVKLSKLTNLSDDIALALGATGVRISAIPDKISIVGIEVPNKLVSTVHIRDVIDSVEFHKSKSRISFAVGKDIGGNCIVGDIAKLPHLLIAGTTGSGKSVCMNSLIISLLYKAKPEEVRLIMVDPKMVELGIYNGIPHLLIPVVTDPKKAAGALQWAVTEMMKRYRMMADAGVRDLDSYNKTCAAMEDRQPLPQIVVVIDELADLMLVAAKEVEEAICRVAQMGRASGIHLVIATQRPSADVITGLMKANIPSRIAFAVASAMESRIILDTAGAEKLVGKGDMLYAPLGQGKPRRVQGCFITDDEVQAVVEFIKGNAAADYDDAVMQEIDQKAKESGNKSGSGGASAASLDEGDSEGDELLPAAVDVILETGQASVSMLQRRLKLGYARAARIVDEMEEKGIVGPFEGSKPRQLLITKEQWQQMQGLAPEPPAEEEPVPEDLPWEE</sequence>
<dbReference type="SUPFAM" id="SSF52540">
    <property type="entry name" value="P-loop containing nucleoside triphosphate hydrolases"/>
    <property type="match status" value="1"/>
</dbReference>
<keyword evidence="7" id="KW-1133">Transmembrane helix</keyword>
<feature type="domain" description="FtsK" evidence="8">
    <location>
        <begin position="512"/>
        <end position="703"/>
    </location>
</feature>
<dbReference type="Pfam" id="PF09397">
    <property type="entry name" value="FtsK_gamma"/>
    <property type="match status" value="1"/>
</dbReference>
<feature type="region of interest" description="Disordered" evidence="6">
    <location>
        <begin position="218"/>
        <end position="331"/>
    </location>
</feature>
<dbReference type="InterPro" id="IPR036388">
    <property type="entry name" value="WH-like_DNA-bd_sf"/>
</dbReference>
<feature type="binding site" evidence="5">
    <location>
        <begin position="529"/>
        <end position="536"/>
    </location>
    <ligand>
        <name>ATP</name>
        <dbReference type="ChEBI" id="CHEBI:30616"/>
    </ligand>
</feature>
<dbReference type="SMART" id="SM00382">
    <property type="entry name" value="AAA"/>
    <property type="match status" value="1"/>
</dbReference>
<feature type="region of interest" description="Disordered" evidence="6">
    <location>
        <begin position="858"/>
        <end position="883"/>
    </location>
</feature>
<dbReference type="InterPro" id="IPR018541">
    <property type="entry name" value="Ftsk_gamma"/>
</dbReference>
<dbReference type="InterPro" id="IPR027417">
    <property type="entry name" value="P-loop_NTPase"/>
</dbReference>
<comment type="similarity">
    <text evidence="1">Belongs to the FtsK/SpoIIIE/SftA family.</text>
</comment>
<comment type="caution">
    <text evidence="9">The sequence shown here is derived from an EMBL/GenBank/DDBJ whole genome shotgun (WGS) entry which is preliminary data.</text>
</comment>
<dbReference type="EMBL" id="DVHE01000060">
    <property type="protein sequence ID" value="HIR51230.1"/>
    <property type="molecule type" value="Genomic_DNA"/>
</dbReference>
<dbReference type="PANTHER" id="PTHR22683:SF41">
    <property type="entry name" value="DNA TRANSLOCASE FTSK"/>
    <property type="match status" value="1"/>
</dbReference>
<dbReference type="GO" id="GO:0016020">
    <property type="term" value="C:membrane"/>
    <property type="evidence" value="ECO:0007669"/>
    <property type="project" value="UniProtKB-SubCell"/>
</dbReference>
<feature type="compositionally biased region" description="Basic and acidic residues" evidence="6">
    <location>
        <begin position="253"/>
        <end position="278"/>
    </location>
</feature>
<evidence type="ECO:0000256" key="6">
    <source>
        <dbReference type="SAM" id="MobiDB-lite"/>
    </source>
</evidence>
<feature type="compositionally biased region" description="Pro residues" evidence="6">
    <location>
        <begin position="302"/>
        <end position="324"/>
    </location>
</feature>
<dbReference type="Pfam" id="PF01580">
    <property type="entry name" value="FtsK_SpoIIIE"/>
    <property type="match status" value="1"/>
</dbReference>
<gene>
    <name evidence="9" type="ORF">IAA53_08080</name>
</gene>
<evidence type="ECO:0000256" key="2">
    <source>
        <dbReference type="ARBA" id="ARBA00022741"/>
    </source>
</evidence>
<dbReference type="InterPro" id="IPR002543">
    <property type="entry name" value="FtsK_dom"/>
</dbReference>
<dbReference type="Gene3D" id="3.40.50.300">
    <property type="entry name" value="P-loop containing nucleotide triphosphate hydrolases"/>
    <property type="match status" value="1"/>
</dbReference>
<keyword evidence="3 5" id="KW-0067">ATP-binding</keyword>
<feature type="compositionally biased region" description="Acidic residues" evidence="6">
    <location>
        <begin position="869"/>
        <end position="883"/>
    </location>
</feature>
<dbReference type="PROSITE" id="PS50901">
    <property type="entry name" value="FTSK"/>
    <property type="match status" value="1"/>
</dbReference>
<dbReference type="GO" id="GO:0005524">
    <property type="term" value="F:ATP binding"/>
    <property type="evidence" value="ECO:0007669"/>
    <property type="project" value="UniProtKB-UniRule"/>
</dbReference>
<evidence type="ECO:0000256" key="4">
    <source>
        <dbReference type="ARBA" id="ARBA00023125"/>
    </source>
</evidence>
<dbReference type="SUPFAM" id="SSF46785">
    <property type="entry name" value="Winged helix' DNA-binding domain"/>
    <property type="match status" value="1"/>
</dbReference>
<dbReference type="Pfam" id="PF17854">
    <property type="entry name" value="FtsK_alpha"/>
    <property type="match status" value="1"/>
</dbReference>
<keyword evidence="2 5" id="KW-0547">Nucleotide-binding</keyword>
<dbReference type="Gene3D" id="3.30.980.40">
    <property type="match status" value="1"/>
</dbReference>
<dbReference type="CDD" id="cd01127">
    <property type="entry name" value="TrwB_TraG_TraD_VirD4"/>
    <property type="match status" value="1"/>
</dbReference>
<accession>A0A9D1DIE0</accession>
<feature type="transmembrane region" description="Helical" evidence="7">
    <location>
        <begin position="160"/>
        <end position="185"/>
    </location>
</feature>
<dbReference type="InterPro" id="IPR050206">
    <property type="entry name" value="FtsK/SpoIIIE/SftA"/>
</dbReference>
<dbReference type="InterPro" id="IPR036390">
    <property type="entry name" value="WH_DNA-bd_sf"/>
</dbReference>
<evidence type="ECO:0000313" key="10">
    <source>
        <dbReference type="Proteomes" id="UP000824239"/>
    </source>
</evidence>
<feature type="region of interest" description="Disordered" evidence="6">
    <location>
        <begin position="1"/>
        <end position="29"/>
    </location>
</feature>
<dbReference type="InterPro" id="IPR041027">
    <property type="entry name" value="FtsK_alpha"/>
</dbReference>
<evidence type="ECO:0000256" key="5">
    <source>
        <dbReference type="PROSITE-ProRule" id="PRU00289"/>
    </source>
</evidence>
<evidence type="ECO:0000259" key="8">
    <source>
        <dbReference type="PROSITE" id="PS50901"/>
    </source>
</evidence>
<keyword evidence="7" id="KW-0812">Transmembrane</keyword>
<dbReference type="AlphaFoldDB" id="A0A9D1DIE0"/>
<keyword evidence="4" id="KW-0238">DNA-binding</keyword>
<reference evidence="9" key="2">
    <citation type="journal article" date="2021" name="PeerJ">
        <title>Extensive microbial diversity within the chicken gut microbiome revealed by metagenomics and culture.</title>
        <authorList>
            <person name="Gilroy R."/>
            <person name="Ravi A."/>
            <person name="Getino M."/>
            <person name="Pursley I."/>
            <person name="Horton D.L."/>
            <person name="Alikhan N.F."/>
            <person name="Baker D."/>
            <person name="Gharbi K."/>
            <person name="Hall N."/>
            <person name="Watson M."/>
            <person name="Adriaenssens E.M."/>
            <person name="Foster-Nyarko E."/>
            <person name="Jarju S."/>
            <person name="Secka A."/>
            <person name="Antonio M."/>
            <person name="Oren A."/>
            <person name="Chaudhuri R.R."/>
            <person name="La Ragione R."/>
            <person name="Hildebrand F."/>
            <person name="Pallen M.J."/>
        </authorList>
    </citation>
    <scope>NUCLEOTIDE SEQUENCE</scope>
    <source>
        <strain evidence="9">ChiBcec15-4380</strain>
    </source>
</reference>
<dbReference type="Gene3D" id="1.10.10.10">
    <property type="entry name" value="Winged helix-like DNA-binding domain superfamily/Winged helix DNA-binding domain"/>
    <property type="match status" value="1"/>
</dbReference>
<name>A0A9D1DIE0_9FIRM</name>
<dbReference type="PANTHER" id="PTHR22683">
    <property type="entry name" value="SPORULATION PROTEIN RELATED"/>
    <property type="match status" value="1"/>
</dbReference>
<evidence type="ECO:0000256" key="1">
    <source>
        <dbReference type="ARBA" id="ARBA00006474"/>
    </source>
</evidence>
<feature type="region of interest" description="Disordered" evidence="6">
    <location>
        <begin position="768"/>
        <end position="793"/>
    </location>
</feature>
<feature type="transmembrane region" description="Helical" evidence="7">
    <location>
        <begin position="67"/>
        <end position="92"/>
    </location>
</feature>
<evidence type="ECO:0000256" key="3">
    <source>
        <dbReference type="ARBA" id="ARBA00022840"/>
    </source>
</evidence>
<dbReference type="Proteomes" id="UP000824239">
    <property type="component" value="Unassembled WGS sequence"/>
</dbReference>
<dbReference type="GO" id="GO:0003677">
    <property type="term" value="F:DNA binding"/>
    <property type="evidence" value="ECO:0007669"/>
    <property type="project" value="UniProtKB-KW"/>
</dbReference>
<feature type="transmembrane region" description="Helical" evidence="7">
    <location>
        <begin position="37"/>
        <end position="61"/>
    </location>
</feature>
<dbReference type="SMART" id="SM00843">
    <property type="entry name" value="Ftsk_gamma"/>
    <property type="match status" value="1"/>
</dbReference>
<feature type="transmembrane region" description="Helical" evidence="7">
    <location>
        <begin position="104"/>
        <end position="121"/>
    </location>
</feature>
<keyword evidence="7" id="KW-0472">Membrane</keyword>
<organism evidence="9 10">
    <name type="scientific">Candidatus Avoscillospira avicola</name>
    <dbReference type="NCBI Taxonomy" id="2840706"/>
    <lineage>
        <taxon>Bacteria</taxon>
        <taxon>Bacillati</taxon>
        <taxon>Bacillota</taxon>
        <taxon>Clostridia</taxon>
        <taxon>Eubacteriales</taxon>
        <taxon>Oscillospiraceae</taxon>
        <taxon>Oscillospiraceae incertae sedis</taxon>
        <taxon>Candidatus Avoscillospira</taxon>
    </lineage>
</organism>
<reference evidence="9" key="1">
    <citation type="submission" date="2020-10" db="EMBL/GenBank/DDBJ databases">
        <authorList>
            <person name="Gilroy R."/>
        </authorList>
    </citation>
    <scope>NUCLEOTIDE SEQUENCE</scope>
    <source>
        <strain evidence="9">ChiBcec15-4380</strain>
    </source>
</reference>
<feature type="compositionally biased region" description="Low complexity" evidence="6">
    <location>
        <begin position="14"/>
        <end position="25"/>
    </location>
</feature>